<reference evidence="2" key="3">
    <citation type="submission" date="2022-06" db="UniProtKB">
        <authorList>
            <consortium name="EnsemblPlants"/>
        </authorList>
    </citation>
    <scope>IDENTIFICATION</scope>
</reference>
<name>A0A8R7PME6_TRIUA</name>
<evidence type="ECO:0000313" key="3">
    <source>
        <dbReference type="Proteomes" id="UP000015106"/>
    </source>
</evidence>
<sequence>WIPVYYSFRPYNQMVVCQFYKILWICSICGMYLGPFTPM</sequence>
<reference evidence="2" key="2">
    <citation type="submission" date="2018-03" db="EMBL/GenBank/DDBJ databases">
        <title>The Triticum urartu genome reveals the dynamic nature of wheat genome evolution.</title>
        <authorList>
            <person name="Ling H."/>
            <person name="Ma B."/>
            <person name="Shi X."/>
            <person name="Liu H."/>
            <person name="Dong L."/>
            <person name="Sun H."/>
            <person name="Cao Y."/>
            <person name="Gao Q."/>
            <person name="Zheng S."/>
            <person name="Li Y."/>
            <person name="Yu Y."/>
            <person name="Du H."/>
            <person name="Qi M."/>
            <person name="Li Y."/>
            <person name="Yu H."/>
            <person name="Cui Y."/>
            <person name="Wang N."/>
            <person name="Chen C."/>
            <person name="Wu H."/>
            <person name="Zhao Y."/>
            <person name="Zhang J."/>
            <person name="Li Y."/>
            <person name="Zhou W."/>
            <person name="Zhang B."/>
            <person name="Hu W."/>
            <person name="Eijk M."/>
            <person name="Tang J."/>
            <person name="Witsenboer H."/>
            <person name="Zhao S."/>
            <person name="Li Z."/>
            <person name="Zhang A."/>
            <person name="Wang D."/>
            <person name="Liang C."/>
        </authorList>
    </citation>
    <scope>NUCLEOTIDE SEQUENCE [LARGE SCALE GENOMIC DNA]</scope>
    <source>
        <strain evidence="2">cv. G1812</strain>
    </source>
</reference>
<dbReference type="EnsemblPlants" id="TuG1812G0200006299.01.T02">
    <property type="protein sequence ID" value="TuG1812G0200006299.01.T02"/>
    <property type="gene ID" value="TuG1812G0200006299.01"/>
</dbReference>
<keyword evidence="1" id="KW-0472">Membrane</keyword>
<dbReference type="AlphaFoldDB" id="A0A8R7PME6"/>
<evidence type="ECO:0000313" key="2">
    <source>
        <dbReference type="EnsemblPlants" id="TuG1812G0200006299.01.T02"/>
    </source>
</evidence>
<reference evidence="3" key="1">
    <citation type="journal article" date="2013" name="Nature">
        <title>Draft genome of the wheat A-genome progenitor Triticum urartu.</title>
        <authorList>
            <person name="Ling H.Q."/>
            <person name="Zhao S."/>
            <person name="Liu D."/>
            <person name="Wang J."/>
            <person name="Sun H."/>
            <person name="Zhang C."/>
            <person name="Fan H."/>
            <person name="Li D."/>
            <person name="Dong L."/>
            <person name="Tao Y."/>
            <person name="Gao C."/>
            <person name="Wu H."/>
            <person name="Li Y."/>
            <person name="Cui Y."/>
            <person name="Guo X."/>
            <person name="Zheng S."/>
            <person name="Wang B."/>
            <person name="Yu K."/>
            <person name="Liang Q."/>
            <person name="Yang W."/>
            <person name="Lou X."/>
            <person name="Chen J."/>
            <person name="Feng M."/>
            <person name="Jian J."/>
            <person name="Zhang X."/>
            <person name="Luo G."/>
            <person name="Jiang Y."/>
            <person name="Liu J."/>
            <person name="Wang Z."/>
            <person name="Sha Y."/>
            <person name="Zhang B."/>
            <person name="Wu H."/>
            <person name="Tang D."/>
            <person name="Shen Q."/>
            <person name="Xue P."/>
            <person name="Zou S."/>
            <person name="Wang X."/>
            <person name="Liu X."/>
            <person name="Wang F."/>
            <person name="Yang Y."/>
            <person name="An X."/>
            <person name="Dong Z."/>
            <person name="Zhang K."/>
            <person name="Zhang X."/>
            <person name="Luo M.C."/>
            <person name="Dvorak J."/>
            <person name="Tong Y."/>
            <person name="Wang J."/>
            <person name="Yang H."/>
            <person name="Li Z."/>
            <person name="Wang D."/>
            <person name="Zhang A."/>
            <person name="Wang J."/>
        </authorList>
    </citation>
    <scope>NUCLEOTIDE SEQUENCE</scope>
    <source>
        <strain evidence="3">cv. G1812</strain>
    </source>
</reference>
<accession>A0A8R7PME6</accession>
<keyword evidence="1" id="KW-0812">Transmembrane</keyword>
<feature type="transmembrane region" description="Helical" evidence="1">
    <location>
        <begin position="12"/>
        <end position="33"/>
    </location>
</feature>
<dbReference type="Gramene" id="TuG1812G0200006299.01.T02">
    <property type="protein sequence ID" value="TuG1812G0200006299.01.T02"/>
    <property type="gene ID" value="TuG1812G0200006299.01"/>
</dbReference>
<evidence type="ECO:0000256" key="1">
    <source>
        <dbReference type="SAM" id="Phobius"/>
    </source>
</evidence>
<protein>
    <submittedName>
        <fullName evidence="2">Uncharacterized protein</fullName>
    </submittedName>
</protein>
<proteinExistence type="predicted"/>
<organism evidence="2 3">
    <name type="scientific">Triticum urartu</name>
    <name type="common">Red wild einkorn</name>
    <name type="synonym">Crithodium urartu</name>
    <dbReference type="NCBI Taxonomy" id="4572"/>
    <lineage>
        <taxon>Eukaryota</taxon>
        <taxon>Viridiplantae</taxon>
        <taxon>Streptophyta</taxon>
        <taxon>Embryophyta</taxon>
        <taxon>Tracheophyta</taxon>
        <taxon>Spermatophyta</taxon>
        <taxon>Magnoliopsida</taxon>
        <taxon>Liliopsida</taxon>
        <taxon>Poales</taxon>
        <taxon>Poaceae</taxon>
        <taxon>BOP clade</taxon>
        <taxon>Pooideae</taxon>
        <taxon>Triticodae</taxon>
        <taxon>Triticeae</taxon>
        <taxon>Triticinae</taxon>
        <taxon>Triticum</taxon>
    </lineage>
</organism>
<keyword evidence="1" id="KW-1133">Transmembrane helix</keyword>
<keyword evidence="3" id="KW-1185">Reference proteome</keyword>
<dbReference type="Proteomes" id="UP000015106">
    <property type="component" value="Chromosome 2"/>
</dbReference>